<feature type="repeat" description="TPR" evidence="1">
    <location>
        <begin position="6"/>
        <end position="39"/>
    </location>
</feature>
<name>A0A8J6NY63_9BACT</name>
<comment type="caution">
    <text evidence="2">The sequence shown here is derived from an EMBL/GenBank/DDBJ whole genome shotgun (WGS) entry which is preliminary data.</text>
</comment>
<sequence>MNKEDVFYTKTMAKVYADQGKLEKAVEIYQYLLEKEPGRQDLIDAISEIDKKRLEKDPERLGDLLSIWLDLLLRHSRLQQLKKLKTSFKRLVP</sequence>
<dbReference type="PROSITE" id="PS50005">
    <property type="entry name" value="TPR"/>
    <property type="match status" value="1"/>
</dbReference>
<dbReference type="InterPro" id="IPR019734">
    <property type="entry name" value="TPR_rpt"/>
</dbReference>
<keyword evidence="1" id="KW-0802">TPR repeat</keyword>
<evidence type="ECO:0000313" key="3">
    <source>
        <dbReference type="Proteomes" id="UP000605201"/>
    </source>
</evidence>
<gene>
    <name evidence="2" type="ORF">H8D96_09500</name>
</gene>
<protein>
    <recommendedName>
        <fullName evidence="4">Tetratricopeptide repeat protein</fullName>
    </recommendedName>
</protein>
<dbReference type="Proteomes" id="UP000605201">
    <property type="component" value="Unassembled WGS sequence"/>
</dbReference>
<dbReference type="SUPFAM" id="SSF48452">
    <property type="entry name" value="TPR-like"/>
    <property type="match status" value="1"/>
</dbReference>
<evidence type="ECO:0000256" key="1">
    <source>
        <dbReference type="PROSITE-ProRule" id="PRU00339"/>
    </source>
</evidence>
<proteinExistence type="predicted"/>
<evidence type="ECO:0000313" key="2">
    <source>
        <dbReference type="EMBL" id="MBC8432144.1"/>
    </source>
</evidence>
<dbReference type="EMBL" id="JACNIG010000208">
    <property type="protein sequence ID" value="MBC8432144.1"/>
    <property type="molecule type" value="Genomic_DNA"/>
</dbReference>
<evidence type="ECO:0008006" key="4">
    <source>
        <dbReference type="Google" id="ProtNLM"/>
    </source>
</evidence>
<accession>A0A8J6NY63</accession>
<dbReference type="AlphaFoldDB" id="A0A8J6NY63"/>
<reference evidence="2 3" key="1">
    <citation type="submission" date="2020-08" db="EMBL/GenBank/DDBJ databases">
        <title>Bridging the membrane lipid divide: bacteria of the FCB group superphylum have the potential to synthesize archaeal ether lipids.</title>
        <authorList>
            <person name="Villanueva L."/>
            <person name="Von Meijenfeldt F.A.B."/>
            <person name="Westbye A.B."/>
            <person name="Yadav S."/>
            <person name="Hopmans E.C."/>
            <person name="Dutilh B.E."/>
            <person name="Sinninghe Damste J.S."/>
        </authorList>
    </citation>
    <scope>NUCLEOTIDE SEQUENCE [LARGE SCALE GENOMIC DNA]</scope>
    <source>
        <strain evidence="2">NIOZ-UU17</strain>
    </source>
</reference>
<organism evidence="2 3">
    <name type="scientific">Candidatus Desulfatibia vada</name>
    <dbReference type="NCBI Taxonomy" id="2841696"/>
    <lineage>
        <taxon>Bacteria</taxon>
        <taxon>Pseudomonadati</taxon>
        <taxon>Thermodesulfobacteriota</taxon>
        <taxon>Desulfobacteria</taxon>
        <taxon>Desulfobacterales</taxon>
        <taxon>Desulfobacterales incertae sedis</taxon>
        <taxon>Candidatus Desulfatibia</taxon>
    </lineage>
</organism>
<dbReference type="InterPro" id="IPR011990">
    <property type="entry name" value="TPR-like_helical_dom_sf"/>
</dbReference>